<name>A0A0E9TEM0_ANGAN</name>
<evidence type="ECO:0000313" key="1">
    <source>
        <dbReference type="EMBL" id="JAH51188.1"/>
    </source>
</evidence>
<dbReference type="EMBL" id="GBXM01057389">
    <property type="protein sequence ID" value="JAH51188.1"/>
    <property type="molecule type" value="Transcribed_RNA"/>
</dbReference>
<organism evidence="1">
    <name type="scientific">Anguilla anguilla</name>
    <name type="common">European freshwater eel</name>
    <name type="synonym">Muraena anguilla</name>
    <dbReference type="NCBI Taxonomy" id="7936"/>
    <lineage>
        <taxon>Eukaryota</taxon>
        <taxon>Metazoa</taxon>
        <taxon>Chordata</taxon>
        <taxon>Craniata</taxon>
        <taxon>Vertebrata</taxon>
        <taxon>Euteleostomi</taxon>
        <taxon>Actinopterygii</taxon>
        <taxon>Neopterygii</taxon>
        <taxon>Teleostei</taxon>
        <taxon>Anguilliformes</taxon>
        <taxon>Anguillidae</taxon>
        <taxon>Anguilla</taxon>
    </lineage>
</organism>
<sequence>MATLFFFKRILACSLLSDRFLFLHPQAVRTPSWL</sequence>
<protein>
    <submittedName>
        <fullName evidence="1">Uncharacterized protein</fullName>
    </submittedName>
</protein>
<reference evidence="1" key="1">
    <citation type="submission" date="2014-11" db="EMBL/GenBank/DDBJ databases">
        <authorList>
            <person name="Amaro Gonzalez C."/>
        </authorList>
    </citation>
    <scope>NUCLEOTIDE SEQUENCE</scope>
</reference>
<dbReference type="AlphaFoldDB" id="A0A0E9TEM0"/>
<reference evidence="1" key="2">
    <citation type="journal article" date="2015" name="Fish Shellfish Immunol.">
        <title>Early steps in the European eel (Anguilla anguilla)-Vibrio vulnificus interaction in the gills: Role of the RtxA13 toxin.</title>
        <authorList>
            <person name="Callol A."/>
            <person name="Pajuelo D."/>
            <person name="Ebbesson L."/>
            <person name="Teles M."/>
            <person name="MacKenzie S."/>
            <person name="Amaro C."/>
        </authorList>
    </citation>
    <scope>NUCLEOTIDE SEQUENCE</scope>
</reference>
<accession>A0A0E9TEM0</accession>
<proteinExistence type="predicted"/>